<keyword evidence="3 6" id="KW-0812">Transmembrane</keyword>
<gene>
    <name evidence="8" type="ORF">FHP05_11965</name>
</gene>
<feature type="transmembrane region" description="Helical" evidence="6">
    <location>
        <begin position="155"/>
        <end position="172"/>
    </location>
</feature>
<sequence>MEQLGAYILTFVENGGLFAPILFIGFHLLRPLLFIPVIFICVSGGILFGTLAGTIYSLIGITLSSLLFYYIVPVAPNTFKKLIHLRKRLMNDLELTPYQIAFLRLIPFIHFHLLSLCLLEMSTNFKEYAKFSIFSNIPIAFVYTMVGQWVSTLSVTYMLLCLMMFGLFIIHFRRKENIIKWKEFFQTVG</sequence>
<dbReference type="PANTHER" id="PTHR12677">
    <property type="entry name" value="GOLGI APPARATUS MEMBRANE PROTEIN TVP38-RELATED"/>
    <property type="match status" value="1"/>
</dbReference>
<evidence type="ECO:0000313" key="8">
    <source>
        <dbReference type="EMBL" id="TXL62516.1"/>
    </source>
</evidence>
<keyword evidence="2 6" id="KW-1003">Cell membrane</keyword>
<feature type="transmembrane region" description="Helical" evidence="6">
    <location>
        <begin position="7"/>
        <end position="26"/>
    </location>
</feature>
<dbReference type="AlphaFoldDB" id="A0A5C8NMY2"/>
<proteinExistence type="inferred from homology"/>
<keyword evidence="5 6" id="KW-0472">Membrane</keyword>
<keyword evidence="4 6" id="KW-1133">Transmembrane helix</keyword>
<dbReference type="InterPro" id="IPR032816">
    <property type="entry name" value="VTT_dom"/>
</dbReference>
<dbReference type="EMBL" id="VDUW01000009">
    <property type="protein sequence ID" value="TXL62516.1"/>
    <property type="molecule type" value="Genomic_DNA"/>
</dbReference>
<comment type="caution">
    <text evidence="8">The sequence shown here is derived from an EMBL/GenBank/DDBJ whole genome shotgun (WGS) entry which is preliminary data.</text>
</comment>
<evidence type="ECO:0000256" key="4">
    <source>
        <dbReference type="ARBA" id="ARBA00022989"/>
    </source>
</evidence>
<dbReference type="RefSeq" id="WP_147668551.1">
    <property type="nucleotide sequence ID" value="NZ_VDUW01000009.1"/>
</dbReference>
<dbReference type="GO" id="GO:0005886">
    <property type="term" value="C:plasma membrane"/>
    <property type="evidence" value="ECO:0007669"/>
    <property type="project" value="UniProtKB-SubCell"/>
</dbReference>
<organism evidence="8 9">
    <name type="scientific">Cerasibacillus terrae</name>
    <dbReference type="NCBI Taxonomy" id="2498845"/>
    <lineage>
        <taxon>Bacteria</taxon>
        <taxon>Bacillati</taxon>
        <taxon>Bacillota</taxon>
        <taxon>Bacilli</taxon>
        <taxon>Bacillales</taxon>
        <taxon>Bacillaceae</taxon>
        <taxon>Cerasibacillus</taxon>
    </lineage>
</organism>
<comment type="similarity">
    <text evidence="6">Belongs to the TVP38/TMEM64 family.</text>
</comment>
<dbReference type="PANTHER" id="PTHR12677:SF59">
    <property type="entry name" value="GOLGI APPARATUS MEMBRANE PROTEIN TVP38-RELATED"/>
    <property type="match status" value="1"/>
</dbReference>
<evidence type="ECO:0000256" key="2">
    <source>
        <dbReference type="ARBA" id="ARBA00022475"/>
    </source>
</evidence>
<reference evidence="8 9" key="1">
    <citation type="submission" date="2019-06" db="EMBL/GenBank/DDBJ databases">
        <title>Cerasibacillus sp. nov., isolated from maize field.</title>
        <authorList>
            <person name="Lin S.-Y."/>
            <person name="Tsai C.-F."/>
            <person name="Young C.-C."/>
        </authorList>
    </citation>
    <scope>NUCLEOTIDE SEQUENCE [LARGE SCALE GENOMIC DNA]</scope>
    <source>
        <strain evidence="8 9">CC-CFT480</strain>
    </source>
</reference>
<evidence type="ECO:0000256" key="1">
    <source>
        <dbReference type="ARBA" id="ARBA00004651"/>
    </source>
</evidence>
<evidence type="ECO:0000256" key="5">
    <source>
        <dbReference type="ARBA" id="ARBA00023136"/>
    </source>
</evidence>
<feature type="transmembrane region" description="Helical" evidence="6">
    <location>
        <begin position="96"/>
        <end position="119"/>
    </location>
</feature>
<protein>
    <recommendedName>
        <fullName evidence="6">TVP38/TMEM64 family membrane protein</fullName>
    </recommendedName>
</protein>
<feature type="domain" description="VTT" evidence="7">
    <location>
        <begin position="36"/>
        <end position="148"/>
    </location>
</feature>
<comment type="subcellular location">
    <subcellularLocation>
        <location evidence="1 6">Cell membrane</location>
        <topology evidence="1 6">Multi-pass membrane protein</topology>
    </subcellularLocation>
</comment>
<dbReference type="InterPro" id="IPR015414">
    <property type="entry name" value="TMEM64"/>
</dbReference>
<keyword evidence="9" id="KW-1185">Reference proteome</keyword>
<evidence type="ECO:0000256" key="6">
    <source>
        <dbReference type="RuleBase" id="RU366058"/>
    </source>
</evidence>
<evidence type="ECO:0000256" key="3">
    <source>
        <dbReference type="ARBA" id="ARBA00022692"/>
    </source>
</evidence>
<evidence type="ECO:0000259" key="7">
    <source>
        <dbReference type="Pfam" id="PF09335"/>
    </source>
</evidence>
<dbReference type="Proteomes" id="UP000321574">
    <property type="component" value="Unassembled WGS sequence"/>
</dbReference>
<feature type="transmembrane region" description="Helical" evidence="6">
    <location>
        <begin position="58"/>
        <end position="76"/>
    </location>
</feature>
<dbReference type="OrthoDB" id="2451090at2"/>
<evidence type="ECO:0000313" key="9">
    <source>
        <dbReference type="Proteomes" id="UP000321574"/>
    </source>
</evidence>
<dbReference type="Pfam" id="PF09335">
    <property type="entry name" value="VTT_dom"/>
    <property type="match status" value="1"/>
</dbReference>
<feature type="transmembrane region" description="Helical" evidence="6">
    <location>
        <begin position="32"/>
        <end position="51"/>
    </location>
</feature>
<name>A0A5C8NMY2_9BACI</name>
<accession>A0A5C8NMY2</accession>